<accession>A0A382HTE4</accession>
<evidence type="ECO:0000313" key="2">
    <source>
        <dbReference type="EMBL" id="SVB90459.1"/>
    </source>
</evidence>
<keyword evidence="1" id="KW-0812">Transmembrane</keyword>
<evidence type="ECO:0000256" key="1">
    <source>
        <dbReference type="SAM" id="Phobius"/>
    </source>
</evidence>
<feature type="transmembrane region" description="Helical" evidence="1">
    <location>
        <begin position="6"/>
        <end position="27"/>
    </location>
</feature>
<name>A0A382HTE4_9ZZZZ</name>
<gene>
    <name evidence="2" type="ORF">METZ01_LOCUS243313</name>
</gene>
<keyword evidence="1" id="KW-1133">Transmembrane helix</keyword>
<dbReference type="AlphaFoldDB" id="A0A382HTE4"/>
<keyword evidence="1" id="KW-0472">Membrane</keyword>
<dbReference type="EMBL" id="UINC01063142">
    <property type="protein sequence ID" value="SVB90459.1"/>
    <property type="molecule type" value="Genomic_DNA"/>
</dbReference>
<reference evidence="2" key="1">
    <citation type="submission" date="2018-05" db="EMBL/GenBank/DDBJ databases">
        <authorList>
            <person name="Lanie J.A."/>
            <person name="Ng W.-L."/>
            <person name="Kazmierczak K.M."/>
            <person name="Andrzejewski T.M."/>
            <person name="Davidsen T.M."/>
            <person name="Wayne K.J."/>
            <person name="Tettelin H."/>
            <person name="Glass J.I."/>
            <person name="Rusch D."/>
            <person name="Podicherti R."/>
            <person name="Tsui H.-C.T."/>
            <person name="Winkler M.E."/>
        </authorList>
    </citation>
    <scope>NUCLEOTIDE SEQUENCE</scope>
</reference>
<organism evidence="2">
    <name type="scientific">marine metagenome</name>
    <dbReference type="NCBI Taxonomy" id="408172"/>
    <lineage>
        <taxon>unclassified sequences</taxon>
        <taxon>metagenomes</taxon>
        <taxon>ecological metagenomes</taxon>
    </lineage>
</organism>
<feature type="non-terminal residue" evidence="2">
    <location>
        <position position="31"/>
    </location>
</feature>
<protein>
    <submittedName>
        <fullName evidence="2">Uncharacterized protein</fullName>
    </submittedName>
</protein>
<sequence>MSMSIYVQSLFVAIPIFVVLIIIEAIAGKRM</sequence>
<proteinExistence type="predicted"/>